<protein>
    <submittedName>
        <fullName evidence="1">Non-specific phospholipase C6</fullName>
    </submittedName>
</protein>
<dbReference type="PANTHER" id="PTHR31956:SF1">
    <property type="entry name" value="NON-SPECIFIC PHOSPHOLIPASE C1"/>
    <property type="match status" value="1"/>
</dbReference>
<name>A0ABP0JDN2_9DINO</name>
<reference evidence="1 2" key="1">
    <citation type="submission" date="2024-02" db="EMBL/GenBank/DDBJ databases">
        <authorList>
            <person name="Chen Y."/>
            <person name="Shah S."/>
            <person name="Dougan E. K."/>
            <person name="Thang M."/>
            <person name="Chan C."/>
        </authorList>
    </citation>
    <scope>NUCLEOTIDE SEQUENCE [LARGE SCALE GENOMIC DNA]</scope>
</reference>
<dbReference type="EMBL" id="CAXAMM010006780">
    <property type="protein sequence ID" value="CAK9012318.1"/>
    <property type="molecule type" value="Genomic_DNA"/>
</dbReference>
<dbReference type="Pfam" id="PF04185">
    <property type="entry name" value="Phosphoesterase"/>
    <property type="match status" value="1"/>
</dbReference>
<organism evidence="1 2">
    <name type="scientific">Durusdinium trenchii</name>
    <dbReference type="NCBI Taxonomy" id="1381693"/>
    <lineage>
        <taxon>Eukaryota</taxon>
        <taxon>Sar</taxon>
        <taxon>Alveolata</taxon>
        <taxon>Dinophyceae</taxon>
        <taxon>Suessiales</taxon>
        <taxon>Symbiodiniaceae</taxon>
        <taxon>Durusdinium</taxon>
    </lineage>
</organism>
<evidence type="ECO:0000313" key="2">
    <source>
        <dbReference type="Proteomes" id="UP001642464"/>
    </source>
</evidence>
<comment type="caution">
    <text evidence="1">The sequence shown here is derived from an EMBL/GenBank/DDBJ whole genome shotgun (WGS) entry which is preliminary data.</text>
</comment>
<dbReference type="PANTHER" id="PTHR31956">
    <property type="entry name" value="NON-SPECIFIC PHOSPHOLIPASE C4-RELATED"/>
    <property type="match status" value="1"/>
</dbReference>
<gene>
    <name evidence="1" type="ORF">SCF082_LOCUS11466</name>
</gene>
<dbReference type="InterPro" id="IPR017850">
    <property type="entry name" value="Alkaline_phosphatase_core_sf"/>
</dbReference>
<proteinExistence type="predicted"/>
<keyword evidence="2" id="KW-1185">Reference proteome</keyword>
<sequence>MIMMGKLCLIAWTLCVSSSAEGWSRSDLLRLKDDVARFLPEAKGLKQLPLQSPPPRQDKIDHVVVLYMENHAADSFFGCMDLPGFDGIRGHSIPKDPEDLSKGEIQITCGNASYVCQKGPSYDTFAPKFAENGHPNRYPYSLQGDKFSALHGATENGTAVTMFGPEQIPIKATLAQSFGVFNKLFTATPTASSPNHLFTQSATSCGMTSNVLYPDCGGNGTYFPQPTIYDSLRLHNVSFSLFMNSTCGLDGKPCHGEDPHDPDAGSAIASPDVAMIGVARHKDRFMSQTIFYEQAANGSLPGLSWILPPLQACDHPCHDVAKGERILKDIYEALRAGPSWTRTLLFVAYDDAGGFYDHVVPPHEGVPADESPCIVPGVHSKCGHPFDFRRLGLRSTALLISPWVGRGVVFQEPQHGPFNSSQFELTSVPATIKHLFNLSFFLTKRDAWAGNFEELLLNEPRTDAPLHLPDAPPPATPWTPPPPKASDTFVEAVAKDRAAFPAPQHCSSWHGESEELCKGLNFTNLKQKRHLRLFAELLNVPAPDADQMTSEQAERWLARHWRKWMVSSDDEKVLGSEKSSVLEGQFQTQLV</sequence>
<dbReference type="Gene3D" id="3.40.720.10">
    <property type="entry name" value="Alkaline Phosphatase, subunit A"/>
    <property type="match status" value="2"/>
</dbReference>
<accession>A0ABP0JDN2</accession>
<dbReference type="Proteomes" id="UP001642464">
    <property type="component" value="Unassembled WGS sequence"/>
</dbReference>
<evidence type="ECO:0000313" key="1">
    <source>
        <dbReference type="EMBL" id="CAK9012318.1"/>
    </source>
</evidence>
<dbReference type="InterPro" id="IPR007312">
    <property type="entry name" value="Phosphoesterase"/>
</dbReference>